<organism evidence="4 5">
    <name type="scientific">Myxozyma melibiosi</name>
    <dbReference type="NCBI Taxonomy" id="54550"/>
    <lineage>
        <taxon>Eukaryota</taxon>
        <taxon>Fungi</taxon>
        <taxon>Dikarya</taxon>
        <taxon>Ascomycota</taxon>
        <taxon>Saccharomycotina</taxon>
        <taxon>Lipomycetes</taxon>
        <taxon>Lipomycetales</taxon>
        <taxon>Lipomycetaceae</taxon>
        <taxon>Myxozyma</taxon>
    </lineage>
</organism>
<dbReference type="Gene3D" id="3.40.50.150">
    <property type="entry name" value="Vaccinia Virus protein VP39"/>
    <property type="match status" value="1"/>
</dbReference>
<feature type="domain" description="Methyltransferase type 11" evidence="3">
    <location>
        <begin position="50"/>
        <end position="136"/>
    </location>
</feature>
<dbReference type="RefSeq" id="XP_064766927.1">
    <property type="nucleotide sequence ID" value="XM_064913265.1"/>
</dbReference>
<evidence type="ECO:0000256" key="2">
    <source>
        <dbReference type="ARBA" id="ARBA00022679"/>
    </source>
</evidence>
<gene>
    <name evidence="4" type="ORF">BZA70DRAFT_282366</name>
</gene>
<dbReference type="GO" id="GO:0032259">
    <property type="term" value="P:methylation"/>
    <property type="evidence" value="ECO:0007669"/>
    <property type="project" value="UniProtKB-KW"/>
</dbReference>
<dbReference type="InterPro" id="IPR029063">
    <property type="entry name" value="SAM-dependent_MTases_sf"/>
</dbReference>
<comment type="caution">
    <text evidence="4">The sequence shown here is derived from an EMBL/GenBank/DDBJ whole genome shotgun (WGS) entry which is preliminary data.</text>
</comment>
<sequence>MEEKEAEQLEQEHVHEVYDRIASHFSQTRYKPWPIVERFLQSLPAGSVGLDIGCGNGKYLSVANPGIYIFATDRSAALVRIAAAERRARGADVGVADGIEMPVPSGRFDFAISIAVVHHFATRARRVDAVRSVLRGLREGKEEQGGKALIYVWALEQGGSRRGWDEGDSQDVMVPWVTRRKKKEGEEEEERVEKRYYHLYRKGELEEDIAAAGGVVVENGYERDNWWAVARR</sequence>
<evidence type="ECO:0000256" key="1">
    <source>
        <dbReference type="ARBA" id="ARBA00022603"/>
    </source>
</evidence>
<dbReference type="CDD" id="cd02440">
    <property type="entry name" value="AdoMet_MTases"/>
    <property type="match status" value="1"/>
</dbReference>
<evidence type="ECO:0000313" key="4">
    <source>
        <dbReference type="EMBL" id="KAK7203894.1"/>
    </source>
</evidence>
<protein>
    <submittedName>
        <fullName evidence="4">tRNA methyltransferase</fullName>
    </submittedName>
</protein>
<dbReference type="InterPro" id="IPR013216">
    <property type="entry name" value="Methyltransf_11"/>
</dbReference>
<dbReference type="PANTHER" id="PTHR13069">
    <property type="entry name" value="ALKYLATED DNA REPAIR PROTEIN ALKB HOMOLOG 8"/>
    <property type="match status" value="1"/>
</dbReference>
<keyword evidence="5" id="KW-1185">Reference proteome</keyword>
<dbReference type="Pfam" id="PF08241">
    <property type="entry name" value="Methyltransf_11"/>
    <property type="match status" value="1"/>
</dbReference>
<dbReference type="EMBL" id="JBBJBU010000010">
    <property type="protein sequence ID" value="KAK7203894.1"/>
    <property type="molecule type" value="Genomic_DNA"/>
</dbReference>
<dbReference type="Proteomes" id="UP001498771">
    <property type="component" value="Unassembled WGS sequence"/>
</dbReference>
<proteinExistence type="predicted"/>
<reference evidence="4 5" key="1">
    <citation type="submission" date="2024-03" db="EMBL/GenBank/DDBJ databases">
        <title>Genome-scale model development and genomic sequencing of the oleaginous clade Lipomyces.</title>
        <authorList>
            <consortium name="Lawrence Berkeley National Laboratory"/>
            <person name="Czajka J.J."/>
            <person name="Han Y."/>
            <person name="Kim J."/>
            <person name="Mondo S.J."/>
            <person name="Hofstad B.A."/>
            <person name="Robles A."/>
            <person name="Haridas S."/>
            <person name="Riley R."/>
            <person name="LaButti K."/>
            <person name="Pangilinan J."/>
            <person name="Andreopoulos W."/>
            <person name="Lipzen A."/>
            <person name="Yan J."/>
            <person name="Wang M."/>
            <person name="Ng V."/>
            <person name="Grigoriev I.V."/>
            <person name="Spatafora J.W."/>
            <person name="Magnuson J.K."/>
            <person name="Baker S.E."/>
            <person name="Pomraning K.R."/>
        </authorList>
    </citation>
    <scope>NUCLEOTIDE SEQUENCE [LARGE SCALE GENOMIC DNA]</scope>
    <source>
        <strain evidence="4 5">Phaff 52-87</strain>
    </source>
</reference>
<accession>A0ABR1F219</accession>
<keyword evidence="1 4" id="KW-0489">Methyltransferase</keyword>
<keyword evidence="2" id="KW-0808">Transferase</keyword>
<name>A0ABR1F219_9ASCO</name>
<dbReference type="PANTHER" id="PTHR13069:SF21">
    <property type="entry name" value="ALKYLATED DNA REPAIR PROTEIN ALKB HOMOLOG 8"/>
    <property type="match status" value="1"/>
</dbReference>
<evidence type="ECO:0000313" key="5">
    <source>
        <dbReference type="Proteomes" id="UP001498771"/>
    </source>
</evidence>
<dbReference type="SUPFAM" id="SSF53335">
    <property type="entry name" value="S-adenosyl-L-methionine-dependent methyltransferases"/>
    <property type="match status" value="1"/>
</dbReference>
<evidence type="ECO:0000259" key="3">
    <source>
        <dbReference type="Pfam" id="PF08241"/>
    </source>
</evidence>
<dbReference type="InterPro" id="IPR051422">
    <property type="entry name" value="AlkB_tRNA_MeTrf/Diox"/>
</dbReference>
<dbReference type="GO" id="GO:0008168">
    <property type="term" value="F:methyltransferase activity"/>
    <property type="evidence" value="ECO:0007669"/>
    <property type="project" value="UniProtKB-KW"/>
</dbReference>
<dbReference type="GeneID" id="90038777"/>